<dbReference type="PANTHER" id="PTHR43632:SF1">
    <property type="entry name" value="PERMEASE COMPONENT OF TUNGSTATE ABC TRANSPORTER"/>
    <property type="match status" value="1"/>
</dbReference>
<dbReference type="CDD" id="cd06261">
    <property type="entry name" value="TM_PBP2"/>
    <property type="match status" value="1"/>
</dbReference>
<feature type="transmembrane region" description="Helical" evidence="5">
    <location>
        <begin position="207"/>
        <end position="228"/>
    </location>
</feature>
<evidence type="ECO:0000256" key="2">
    <source>
        <dbReference type="ARBA" id="ARBA00022692"/>
    </source>
</evidence>
<dbReference type="GO" id="GO:0005886">
    <property type="term" value="C:plasma membrane"/>
    <property type="evidence" value="ECO:0007669"/>
    <property type="project" value="UniProtKB-SubCell"/>
</dbReference>
<evidence type="ECO:0000256" key="1">
    <source>
        <dbReference type="ARBA" id="ARBA00004141"/>
    </source>
</evidence>
<dbReference type="RefSeq" id="WP_005586330.1">
    <property type="nucleotide sequence ID" value="NZ_LT669839.1"/>
</dbReference>
<evidence type="ECO:0000313" key="8">
    <source>
        <dbReference type="Proteomes" id="UP000245423"/>
    </source>
</evidence>
<dbReference type="Proteomes" id="UP000245423">
    <property type="component" value="Chromosome 1"/>
</dbReference>
<evidence type="ECO:0000313" key="7">
    <source>
        <dbReference type="EMBL" id="SHD78188.1"/>
    </source>
</evidence>
<evidence type="ECO:0000256" key="5">
    <source>
        <dbReference type="RuleBase" id="RU363032"/>
    </source>
</evidence>
<dbReference type="Gene3D" id="1.10.3720.10">
    <property type="entry name" value="MetI-like"/>
    <property type="match status" value="1"/>
</dbReference>
<dbReference type="InterPro" id="IPR049783">
    <property type="entry name" value="ABC_perm_TupB-like"/>
</dbReference>
<evidence type="ECO:0000256" key="4">
    <source>
        <dbReference type="ARBA" id="ARBA00023136"/>
    </source>
</evidence>
<keyword evidence="8" id="KW-1185">Reference proteome</keyword>
<keyword evidence="2 5" id="KW-0812">Transmembrane</keyword>
<feature type="transmembrane region" description="Helical" evidence="5">
    <location>
        <begin position="68"/>
        <end position="87"/>
    </location>
</feature>
<feature type="transmembrane region" description="Helical" evidence="5">
    <location>
        <begin position="107"/>
        <end position="125"/>
    </location>
</feature>
<dbReference type="NCBIfam" id="NF038017">
    <property type="entry name" value="ABC_perm1"/>
    <property type="match status" value="1"/>
</dbReference>
<dbReference type="InterPro" id="IPR035906">
    <property type="entry name" value="MetI-like_sf"/>
</dbReference>
<protein>
    <submittedName>
        <fullName evidence="7">Permease component of tungstate ABC transporter</fullName>
    </submittedName>
</protein>
<feature type="domain" description="ABC transmembrane type-1" evidence="6">
    <location>
        <begin position="29"/>
        <end position="225"/>
    </location>
</feature>
<name>M1ZDD5_9FIRM</name>
<sequence length="232" mass="25295">MIIIDYIAEGFKEAIRLLIGFDKEVYGIITLSLFVSTTATVIASLICIPLGIHLGIKNFKGKKAFSRILYTFMSIPSVIVGLIVAILLSRRGPFGEFDLLYTPKAMVIAQVLLVTPLVLGLTYSISKNRGKEIEKIGITLGASKRDIIILTMKELKVDLIVNIVTAFSRAISEVGAVMIVGGNIKNRTRVITTTISMMNSMGDYPMAIALGIVLLIISFVINSLIYSYSGED</sequence>
<dbReference type="EMBL" id="LT669839">
    <property type="protein sequence ID" value="SHD78188.1"/>
    <property type="molecule type" value="Genomic_DNA"/>
</dbReference>
<keyword evidence="3 5" id="KW-1133">Transmembrane helix</keyword>
<reference evidence="7 8" key="1">
    <citation type="submission" date="2016-11" db="EMBL/GenBank/DDBJ databases">
        <authorList>
            <person name="Manzoor S."/>
        </authorList>
    </citation>
    <scope>NUCLEOTIDE SEQUENCE [LARGE SCALE GENOMIC DNA]</scope>
    <source>
        <strain evidence="7">Clostridium ultunense strain Esp</strain>
    </source>
</reference>
<comment type="similarity">
    <text evidence="5">Belongs to the binding-protein-dependent transport system permease family.</text>
</comment>
<dbReference type="GO" id="GO:0055085">
    <property type="term" value="P:transmembrane transport"/>
    <property type="evidence" value="ECO:0007669"/>
    <property type="project" value="InterPro"/>
</dbReference>
<feature type="transmembrane region" description="Helical" evidence="5">
    <location>
        <begin position="25"/>
        <end position="56"/>
    </location>
</feature>
<dbReference type="SUPFAM" id="SSF161098">
    <property type="entry name" value="MetI-like"/>
    <property type="match status" value="1"/>
</dbReference>
<dbReference type="InterPro" id="IPR000515">
    <property type="entry name" value="MetI-like"/>
</dbReference>
<accession>M1ZDD5</accession>
<dbReference type="HOGENOM" id="CLU_016047_14_2_9"/>
<dbReference type="AlphaFoldDB" id="M1ZDD5"/>
<proteinExistence type="inferred from homology"/>
<comment type="subcellular location">
    <subcellularLocation>
        <location evidence="5">Cell membrane</location>
        <topology evidence="5">Multi-pass membrane protein</topology>
    </subcellularLocation>
    <subcellularLocation>
        <location evidence="1">Membrane</location>
        <topology evidence="1">Multi-pass membrane protein</topology>
    </subcellularLocation>
</comment>
<keyword evidence="5" id="KW-0813">Transport</keyword>
<gene>
    <name evidence="7" type="primary">tupB</name>
    <name evidence="7" type="ORF">CUESP1_2858</name>
</gene>
<dbReference type="PANTHER" id="PTHR43632">
    <property type="entry name" value="PERMEASE COMPONENT OF TUNGSTATE ABC TRANSPORTER"/>
    <property type="match status" value="1"/>
</dbReference>
<keyword evidence="4 5" id="KW-0472">Membrane</keyword>
<evidence type="ECO:0000256" key="3">
    <source>
        <dbReference type="ARBA" id="ARBA00022989"/>
    </source>
</evidence>
<dbReference type="Pfam" id="PF00528">
    <property type="entry name" value="BPD_transp_1"/>
    <property type="match status" value="1"/>
</dbReference>
<dbReference type="PROSITE" id="PS50928">
    <property type="entry name" value="ABC_TM1"/>
    <property type="match status" value="1"/>
</dbReference>
<evidence type="ECO:0000259" key="6">
    <source>
        <dbReference type="PROSITE" id="PS50928"/>
    </source>
</evidence>
<organism evidence="7 8">
    <name type="scientific">[Clostridium] ultunense Esp</name>
    <dbReference type="NCBI Taxonomy" id="1288971"/>
    <lineage>
        <taxon>Bacteria</taxon>
        <taxon>Bacillati</taxon>
        <taxon>Bacillota</taxon>
        <taxon>Tissierellia</taxon>
        <taxon>Tissierellales</taxon>
        <taxon>Tepidimicrobiaceae</taxon>
        <taxon>Schnuerera</taxon>
    </lineage>
</organism>